<gene>
    <name evidence="2" type="ORF">POCULU_LOCUS2468</name>
</gene>
<dbReference type="Proteomes" id="UP000789572">
    <property type="component" value="Unassembled WGS sequence"/>
</dbReference>
<sequence length="214" mass="24676">MAFQRPRPPNRTTHRSATDKELELEQINQILRDELSTEISHNKANEKWISRLERDLINCEKEISRKDIALVASNEEIKELQTEISSLKKDLYQTRKEIRDNNNYTADIENKLQECYEIISSLKQRIKVISSRGNSPVRNNSPDIYSPPEDPDMANLDLFIQIERGLNRIKNHIQGGGTPLNNPINIIEGIRGSLNTVRHNYQSVYQDIDGVIAQ</sequence>
<dbReference type="SUPFAM" id="SSF58100">
    <property type="entry name" value="Bacterial hemolysins"/>
    <property type="match status" value="1"/>
</dbReference>
<evidence type="ECO:0000313" key="2">
    <source>
        <dbReference type="EMBL" id="CAG8498908.1"/>
    </source>
</evidence>
<protein>
    <submittedName>
        <fullName evidence="2">9462_t:CDS:1</fullName>
    </submittedName>
</protein>
<feature type="coiled-coil region" evidence="1">
    <location>
        <begin position="70"/>
        <end position="97"/>
    </location>
</feature>
<reference evidence="2" key="1">
    <citation type="submission" date="2021-06" db="EMBL/GenBank/DDBJ databases">
        <authorList>
            <person name="Kallberg Y."/>
            <person name="Tangrot J."/>
            <person name="Rosling A."/>
        </authorList>
    </citation>
    <scope>NUCLEOTIDE SEQUENCE</scope>
    <source>
        <strain evidence="2">IA702</strain>
    </source>
</reference>
<organism evidence="2 3">
    <name type="scientific">Paraglomus occultum</name>
    <dbReference type="NCBI Taxonomy" id="144539"/>
    <lineage>
        <taxon>Eukaryota</taxon>
        <taxon>Fungi</taxon>
        <taxon>Fungi incertae sedis</taxon>
        <taxon>Mucoromycota</taxon>
        <taxon>Glomeromycotina</taxon>
        <taxon>Glomeromycetes</taxon>
        <taxon>Paraglomerales</taxon>
        <taxon>Paraglomeraceae</taxon>
        <taxon>Paraglomus</taxon>
    </lineage>
</organism>
<name>A0A9N8ZKU8_9GLOM</name>
<dbReference type="AlphaFoldDB" id="A0A9N8ZKU8"/>
<keyword evidence="3" id="KW-1185">Reference proteome</keyword>
<evidence type="ECO:0000256" key="1">
    <source>
        <dbReference type="SAM" id="Coils"/>
    </source>
</evidence>
<dbReference type="EMBL" id="CAJVPJ010000231">
    <property type="protein sequence ID" value="CAG8498908.1"/>
    <property type="molecule type" value="Genomic_DNA"/>
</dbReference>
<proteinExistence type="predicted"/>
<comment type="caution">
    <text evidence="2">The sequence shown here is derived from an EMBL/GenBank/DDBJ whole genome shotgun (WGS) entry which is preliminary data.</text>
</comment>
<evidence type="ECO:0000313" key="3">
    <source>
        <dbReference type="Proteomes" id="UP000789572"/>
    </source>
</evidence>
<keyword evidence="1" id="KW-0175">Coiled coil</keyword>
<dbReference type="OrthoDB" id="2410139at2759"/>
<accession>A0A9N8ZKU8</accession>